<gene>
    <name evidence="1" type="ORF">N7493_007337</name>
</gene>
<keyword evidence="2" id="KW-1185">Reference proteome</keyword>
<organism evidence="1 2">
    <name type="scientific">Penicillium malachiteum</name>
    <dbReference type="NCBI Taxonomy" id="1324776"/>
    <lineage>
        <taxon>Eukaryota</taxon>
        <taxon>Fungi</taxon>
        <taxon>Dikarya</taxon>
        <taxon>Ascomycota</taxon>
        <taxon>Pezizomycotina</taxon>
        <taxon>Eurotiomycetes</taxon>
        <taxon>Eurotiomycetidae</taxon>
        <taxon>Eurotiales</taxon>
        <taxon>Aspergillaceae</taxon>
        <taxon>Penicillium</taxon>
    </lineage>
</organism>
<dbReference type="PANTHER" id="PTHR42749">
    <property type="entry name" value="CELL SHAPE-DETERMINING PROTEIN MREB"/>
    <property type="match status" value="1"/>
</dbReference>
<reference evidence="1" key="1">
    <citation type="journal article" date="2023" name="IMA Fungus">
        <title>Comparative genomic study of the Penicillium genus elucidates a diverse pangenome and 15 lateral gene transfer events.</title>
        <authorList>
            <person name="Petersen C."/>
            <person name="Sorensen T."/>
            <person name="Nielsen M.R."/>
            <person name="Sondergaard T.E."/>
            <person name="Sorensen J.L."/>
            <person name="Fitzpatrick D.A."/>
            <person name="Frisvad J.C."/>
            <person name="Nielsen K.L."/>
        </authorList>
    </citation>
    <scope>NUCLEOTIDE SEQUENCE</scope>
    <source>
        <strain evidence="1">IBT 17514</strain>
    </source>
</reference>
<protein>
    <submittedName>
        <fullName evidence="1">Actin-like ATPase domain-containing protein</fullName>
    </submittedName>
</protein>
<dbReference type="InterPro" id="IPR043129">
    <property type="entry name" value="ATPase_NBD"/>
</dbReference>
<accession>A0AAD6HJ52</accession>
<comment type="caution">
    <text evidence="1">The sequence shown here is derived from an EMBL/GenBank/DDBJ whole genome shotgun (WGS) entry which is preliminary data.</text>
</comment>
<dbReference type="AlphaFoldDB" id="A0AAD6HJ52"/>
<dbReference type="Proteomes" id="UP001215712">
    <property type="component" value="Unassembled WGS sequence"/>
</dbReference>
<reference evidence="1" key="2">
    <citation type="submission" date="2023-01" db="EMBL/GenBank/DDBJ databases">
        <authorList>
            <person name="Petersen C."/>
        </authorList>
    </citation>
    <scope>NUCLEOTIDE SEQUENCE</scope>
    <source>
        <strain evidence="1">IBT 17514</strain>
    </source>
</reference>
<dbReference type="SUPFAM" id="SSF53067">
    <property type="entry name" value="Actin-like ATPase domain"/>
    <property type="match status" value="2"/>
</dbReference>
<dbReference type="PRINTS" id="PR00301">
    <property type="entry name" value="HEATSHOCK70"/>
</dbReference>
<dbReference type="PANTHER" id="PTHR42749:SF1">
    <property type="entry name" value="CELL SHAPE-DETERMINING PROTEIN MREB"/>
    <property type="match status" value="1"/>
</dbReference>
<sequence>MNSIESSSPTRLETPDCIIIGLDYGTTSTGVYVVKCEDGKAETQFIKWPEDPKALKVPSMIAYLAKNSNFSMRSPLWGNEIQPNMTVYAWTKLALDPNTEITEFDDEILNKTVSSGSPYRTLYLAGDKQPKDVISDYLQRVLKYVRALVPELRSMPVHLRFTIPAFWSKEARELSEAAVNQAWSFTGGKPEDTLSSMSEPEAAAESVYHMLKGALSPGDGILVCDCGGGTVDIVTYKVNHCAEFNLSMIQSIRGAKCGGAAIDCRLFHLMQHRLPKSAFEGLNHLIALRSSCMEAFEDVKIKFGTALAKGPFGLPLPMRRVVMNIARFIDSQIEAAQKQSGSVINKIVLVGGLAMSPYIQASLRGHFESSYKLSVIVPNDPILAVCDGATCAVKQEMARKPLHVPVVFKSPRHYGLGAANISGSSQADDHVAVKWVIRKGAEFLPYDTVSHEFSVLYYDGTAKEMTIPIYSCRGLQESSKGPGLQRDLSIDGNIPVNLAFMDFSDVRCELGPNNRLGYRLNYQISSCFSWETPALNFRVYISGEVVGMWSIRINMAN</sequence>
<evidence type="ECO:0000313" key="2">
    <source>
        <dbReference type="Proteomes" id="UP001215712"/>
    </source>
</evidence>
<proteinExistence type="predicted"/>
<dbReference type="Gene3D" id="3.30.420.40">
    <property type="match status" value="2"/>
</dbReference>
<dbReference type="EMBL" id="JAQJAN010000010">
    <property type="protein sequence ID" value="KAJ5719759.1"/>
    <property type="molecule type" value="Genomic_DNA"/>
</dbReference>
<dbReference type="CDD" id="cd10170">
    <property type="entry name" value="ASKHA_NBD_HSP70"/>
    <property type="match status" value="1"/>
</dbReference>
<name>A0AAD6HJ52_9EURO</name>
<evidence type="ECO:0000313" key="1">
    <source>
        <dbReference type="EMBL" id="KAJ5719759.1"/>
    </source>
</evidence>